<sequence>MSREKAASPHRTSFTGHGLPRWSSDPIILETMARIREYGWSVTAVSDTCQRCAATECGSEFSLGYTTGLGLHAIPELAVYGLDGSTSVRVLNEVAVLLHDADWRELVAEEATIHLRCIDAPVRLVELLDNSDLLITNELFPDADLLQVIWSDEWGHFPGDDDYTLNDHDQPIKGILDSDIPPARGRRVMNQCVGLNRGQRRQAGRTRKRR</sequence>
<gene>
    <name evidence="1" type="ORF">GCM10011489_30530</name>
</gene>
<name>A0A916TDJ0_9ACTN</name>
<dbReference type="AlphaFoldDB" id="A0A916TDJ0"/>
<reference evidence="1" key="2">
    <citation type="submission" date="2020-09" db="EMBL/GenBank/DDBJ databases">
        <authorList>
            <person name="Sun Q."/>
            <person name="Zhou Y."/>
        </authorList>
    </citation>
    <scope>NUCLEOTIDE SEQUENCE</scope>
    <source>
        <strain evidence="1">CGMCC 1.12827</strain>
    </source>
</reference>
<accession>A0A916TDJ0</accession>
<comment type="caution">
    <text evidence="1">The sequence shown here is derived from an EMBL/GenBank/DDBJ whole genome shotgun (WGS) entry which is preliminary data.</text>
</comment>
<dbReference type="RefSeq" id="WP_188587444.1">
    <property type="nucleotide sequence ID" value="NZ_BMGC01000027.1"/>
</dbReference>
<proteinExistence type="predicted"/>
<organism evidence="1 2">
    <name type="scientific">Gordonia jinhuaensis</name>
    <dbReference type="NCBI Taxonomy" id="1517702"/>
    <lineage>
        <taxon>Bacteria</taxon>
        <taxon>Bacillati</taxon>
        <taxon>Actinomycetota</taxon>
        <taxon>Actinomycetes</taxon>
        <taxon>Mycobacteriales</taxon>
        <taxon>Gordoniaceae</taxon>
        <taxon>Gordonia</taxon>
    </lineage>
</organism>
<protein>
    <recommendedName>
        <fullName evidence="3">DUF4262 domain-containing protein</fullName>
    </recommendedName>
</protein>
<dbReference type="Pfam" id="PF14081">
    <property type="entry name" value="DUF4262"/>
    <property type="match status" value="1"/>
</dbReference>
<evidence type="ECO:0008006" key="3">
    <source>
        <dbReference type="Google" id="ProtNLM"/>
    </source>
</evidence>
<reference evidence="1" key="1">
    <citation type="journal article" date="2014" name="Int. J. Syst. Evol. Microbiol.">
        <title>Complete genome sequence of Corynebacterium casei LMG S-19264T (=DSM 44701T), isolated from a smear-ripened cheese.</title>
        <authorList>
            <consortium name="US DOE Joint Genome Institute (JGI-PGF)"/>
            <person name="Walter F."/>
            <person name="Albersmeier A."/>
            <person name="Kalinowski J."/>
            <person name="Ruckert C."/>
        </authorList>
    </citation>
    <scope>NUCLEOTIDE SEQUENCE</scope>
    <source>
        <strain evidence="1">CGMCC 1.12827</strain>
    </source>
</reference>
<evidence type="ECO:0000313" key="1">
    <source>
        <dbReference type="EMBL" id="GGB40859.1"/>
    </source>
</evidence>
<evidence type="ECO:0000313" key="2">
    <source>
        <dbReference type="Proteomes" id="UP000621454"/>
    </source>
</evidence>
<dbReference type="Proteomes" id="UP000621454">
    <property type="component" value="Unassembled WGS sequence"/>
</dbReference>
<dbReference type="EMBL" id="BMGC01000027">
    <property type="protein sequence ID" value="GGB40859.1"/>
    <property type="molecule type" value="Genomic_DNA"/>
</dbReference>
<keyword evidence="2" id="KW-1185">Reference proteome</keyword>
<dbReference type="InterPro" id="IPR025358">
    <property type="entry name" value="DUF4262"/>
</dbReference>